<organism evidence="2 3">
    <name type="scientific">Sclerotinia nivalis</name>
    <dbReference type="NCBI Taxonomy" id="352851"/>
    <lineage>
        <taxon>Eukaryota</taxon>
        <taxon>Fungi</taxon>
        <taxon>Dikarya</taxon>
        <taxon>Ascomycota</taxon>
        <taxon>Pezizomycotina</taxon>
        <taxon>Leotiomycetes</taxon>
        <taxon>Helotiales</taxon>
        <taxon>Sclerotiniaceae</taxon>
        <taxon>Sclerotinia</taxon>
    </lineage>
</organism>
<comment type="caution">
    <text evidence="2">The sequence shown here is derived from an EMBL/GenBank/DDBJ whole genome shotgun (WGS) entry which is preliminary data.</text>
</comment>
<accession>A0A9X0DQD6</accession>
<feature type="compositionally biased region" description="Polar residues" evidence="1">
    <location>
        <begin position="60"/>
        <end position="80"/>
    </location>
</feature>
<protein>
    <submittedName>
        <fullName evidence="2">Uncharacterized protein</fullName>
    </submittedName>
</protein>
<dbReference type="OrthoDB" id="10596070at2759"/>
<dbReference type="EMBL" id="JAPEIS010000001">
    <property type="protein sequence ID" value="KAJ8070142.1"/>
    <property type="molecule type" value="Genomic_DNA"/>
</dbReference>
<gene>
    <name evidence="2" type="ORF">OCU04_000534</name>
</gene>
<dbReference type="Proteomes" id="UP001152300">
    <property type="component" value="Unassembled WGS sequence"/>
</dbReference>
<name>A0A9X0DQD6_9HELO</name>
<dbReference type="AlphaFoldDB" id="A0A9X0DQD6"/>
<evidence type="ECO:0000313" key="2">
    <source>
        <dbReference type="EMBL" id="KAJ8070142.1"/>
    </source>
</evidence>
<evidence type="ECO:0000256" key="1">
    <source>
        <dbReference type="SAM" id="MobiDB-lite"/>
    </source>
</evidence>
<reference evidence="2" key="1">
    <citation type="submission" date="2022-11" db="EMBL/GenBank/DDBJ databases">
        <title>Genome Resource of Sclerotinia nivalis Strain SnTB1, a Plant Pathogen Isolated from American Ginseng.</title>
        <authorList>
            <person name="Fan S."/>
        </authorList>
    </citation>
    <scope>NUCLEOTIDE SEQUENCE</scope>
    <source>
        <strain evidence="2">SnTB1</strain>
    </source>
</reference>
<feature type="region of interest" description="Disordered" evidence="1">
    <location>
        <begin position="60"/>
        <end position="118"/>
    </location>
</feature>
<sequence length="196" mass="21500">MLNHPGGQIGLKLSVQALRNLAGLLIDDFGRTYPALPQAEAEPITGCGRPAIAPQSQEEINTPETQSTNQEHNQSSQPQGMQEAEPLPLNNEPGEQTNVTDLPRNVMNNPGNGVARAPVSRNRTSRLICGNCVEFIIMLLIVQYNNYSGLVMVNDNELINTPSDDVGRLGPVFVRKINDYKDQHLSGSMKFLPRTK</sequence>
<evidence type="ECO:0000313" key="3">
    <source>
        <dbReference type="Proteomes" id="UP001152300"/>
    </source>
</evidence>
<feature type="compositionally biased region" description="Polar residues" evidence="1">
    <location>
        <begin position="93"/>
        <end position="111"/>
    </location>
</feature>
<proteinExistence type="predicted"/>
<keyword evidence="3" id="KW-1185">Reference proteome</keyword>